<keyword evidence="19" id="KW-0418">Kinase</keyword>
<dbReference type="SMART" id="SM00228">
    <property type="entry name" value="PDZ"/>
    <property type="match status" value="2"/>
</dbReference>
<feature type="transmembrane region" description="Helical" evidence="35">
    <location>
        <begin position="888"/>
        <end position="905"/>
    </location>
</feature>
<dbReference type="InterPro" id="IPR001451">
    <property type="entry name" value="Hexapep"/>
</dbReference>
<dbReference type="Gene3D" id="1.10.8.10">
    <property type="entry name" value="DNA helicase RuvA subunit, C-terminal domain"/>
    <property type="match status" value="1"/>
</dbReference>
<keyword evidence="22" id="KW-0067">ATP-binding</keyword>
<dbReference type="PROSITE" id="PS00101">
    <property type="entry name" value="HEXAPEP_TRANSFERASES"/>
    <property type="match status" value="1"/>
</dbReference>
<keyword evidence="40" id="KW-1185">Reference proteome</keyword>
<dbReference type="CDD" id="cd07433">
    <property type="entry name" value="PHP_PolIIIA_DnaE1"/>
    <property type="match status" value="1"/>
</dbReference>
<dbReference type="NCBIfam" id="TIGR00594">
    <property type="entry name" value="polc"/>
    <property type="match status" value="1"/>
</dbReference>
<evidence type="ECO:0000256" key="17">
    <source>
        <dbReference type="ARBA" id="ARBA00022741"/>
    </source>
</evidence>
<dbReference type="GO" id="GO:0016747">
    <property type="term" value="F:acyltransferase activity, transferring groups other than amino-acyl groups"/>
    <property type="evidence" value="ECO:0007669"/>
    <property type="project" value="InterPro"/>
</dbReference>
<evidence type="ECO:0000256" key="12">
    <source>
        <dbReference type="ARBA" id="ARBA00022679"/>
    </source>
</evidence>
<evidence type="ECO:0000256" key="27">
    <source>
        <dbReference type="ARBA" id="ARBA00023049"/>
    </source>
</evidence>
<dbReference type="Pfam" id="PF07733">
    <property type="entry name" value="DNA_pol3_alpha"/>
    <property type="match status" value="1"/>
</dbReference>
<dbReference type="Pfam" id="PF20914">
    <property type="entry name" value="DNA_pol_IIIA_C"/>
    <property type="match status" value="1"/>
</dbReference>
<dbReference type="FunFam" id="1.10.286.20:FF:000001">
    <property type="entry name" value="Elongation factor Ts"/>
    <property type="match status" value="1"/>
</dbReference>
<evidence type="ECO:0000313" key="39">
    <source>
        <dbReference type="EMBL" id="CAE7312554.1"/>
    </source>
</evidence>
<dbReference type="PROSITE" id="PS51975">
    <property type="entry name" value="RNASE_H_2"/>
    <property type="match status" value="1"/>
</dbReference>
<gene>
    <name evidence="39" type="primary">dnaE</name>
    <name evidence="39" type="ORF">SPIL2461_LOCUS7117</name>
</gene>
<evidence type="ECO:0000256" key="6">
    <source>
        <dbReference type="ARBA" id="ARBA00005912"/>
    </source>
</evidence>
<dbReference type="InterPro" id="IPR005632">
    <property type="entry name" value="Chaperone_Skp"/>
</dbReference>
<dbReference type="GO" id="GO:0004222">
    <property type="term" value="F:metalloendopeptidase activity"/>
    <property type="evidence" value="ECO:0007669"/>
    <property type="project" value="InterPro"/>
</dbReference>
<dbReference type="Gene3D" id="3.40.1390.10">
    <property type="entry name" value="MurE/MurF, N-terminal domain"/>
    <property type="match status" value="1"/>
</dbReference>
<feature type="domain" description="RNase H type-2" evidence="38">
    <location>
        <begin position="3291"/>
        <end position="3483"/>
    </location>
</feature>
<dbReference type="FunFam" id="1.10.8.10:FF:000001">
    <property type="entry name" value="Elongation factor Ts"/>
    <property type="match status" value="1"/>
</dbReference>
<comment type="similarity">
    <text evidence="7">Belongs to the UMP kinase family.</text>
</comment>
<dbReference type="SUPFAM" id="SSF54713">
    <property type="entry name" value="Elongation factor Ts (EF-Ts), dimerisation domain"/>
    <property type="match status" value="2"/>
</dbReference>
<dbReference type="Gene3D" id="2.40.160.50">
    <property type="entry name" value="membrane protein fhac: a member of the omp85/tpsb transporter family"/>
    <property type="match status" value="1"/>
</dbReference>
<evidence type="ECO:0000256" key="35">
    <source>
        <dbReference type="SAM" id="Phobius"/>
    </source>
</evidence>
<dbReference type="SUPFAM" id="SSF53098">
    <property type="entry name" value="Ribonuclease H-like"/>
    <property type="match status" value="1"/>
</dbReference>
<dbReference type="InterPro" id="IPR004365">
    <property type="entry name" value="NA-bd_OB_tRNA"/>
</dbReference>
<dbReference type="Pfam" id="PF17657">
    <property type="entry name" value="DNA_pol3_finger"/>
    <property type="match status" value="1"/>
</dbReference>
<dbReference type="Gene3D" id="1.10.150.870">
    <property type="match status" value="1"/>
</dbReference>
<keyword evidence="33" id="KW-0540">Nuclease</keyword>
<dbReference type="SUPFAM" id="SSF50156">
    <property type="entry name" value="PDZ domain-like"/>
    <property type="match status" value="2"/>
</dbReference>
<dbReference type="PROSITE" id="PS50106">
    <property type="entry name" value="PDZ"/>
    <property type="match status" value="1"/>
</dbReference>
<dbReference type="InterPro" id="IPR041931">
    <property type="entry name" value="DNA_pol3_alpha_thumb_dom"/>
</dbReference>
<dbReference type="InterPro" id="IPR001816">
    <property type="entry name" value="Transl_elong_EFTs/EF1B"/>
</dbReference>
<evidence type="ECO:0000256" key="7">
    <source>
        <dbReference type="ARBA" id="ARBA00007614"/>
    </source>
</evidence>
<evidence type="ECO:0000256" key="5">
    <source>
        <dbReference type="ARBA" id="ARBA00005532"/>
    </source>
</evidence>
<dbReference type="GO" id="GO:0006260">
    <property type="term" value="P:DNA replication"/>
    <property type="evidence" value="ECO:0007669"/>
    <property type="project" value="UniProtKB-KW"/>
</dbReference>
<feature type="domain" description="POTRA" evidence="37">
    <location>
        <begin position="1857"/>
        <end position="1931"/>
    </location>
</feature>
<dbReference type="InterPro" id="IPR023707">
    <property type="entry name" value="OM_assembly_BamA"/>
</dbReference>
<keyword evidence="28 35" id="KW-0472">Membrane</keyword>
<dbReference type="InterPro" id="IPR003141">
    <property type="entry name" value="Pol/His_phosphatase_N"/>
</dbReference>
<dbReference type="InterPro" id="IPR029098">
    <property type="entry name" value="Acetyltransf_C"/>
</dbReference>
<comment type="catalytic activity">
    <reaction evidence="30">
        <text>DNA(n) + a 2'-deoxyribonucleoside 5'-triphosphate = DNA(n+1) + diphosphate</text>
        <dbReference type="Rhea" id="RHEA:22508"/>
        <dbReference type="Rhea" id="RHEA-COMP:17339"/>
        <dbReference type="Rhea" id="RHEA-COMP:17340"/>
        <dbReference type="ChEBI" id="CHEBI:33019"/>
        <dbReference type="ChEBI" id="CHEBI:61560"/>
        <dbReference type="ChEBI" id="CHEBI:173112"/>
        <dbReference type="EC" id="2.7.7.7"/>
    </reaction>
</comment>
<evidence type="ECO:0000256" key="34">
    <source>
        <dbReference type="SAM" id="Coils"/>
    </source>
</evidence>
<dbReference type="FunFam" id="3.10.20.310:FF:000001">
    <property type="entry name" value="Outer membrane protein assembly factor BamA"/>
    <property type="match status" value="1"/>
</dbReference>
<evidence type="ECO:0000313" key="40">
    <source>
        <dbReference type="Proteomes" id="UP000649617"/>
    </source>
</evidence>
<dbReference type="Pfam" id="PF02811">
    <property type="entry name" value="PHP"/>
    <property type="match status" value="1"/>
</dbReference>
<keyword evidence="21" id="KW-0862">Zinc</keyword>
<comment type="similarity">
    <text evidence="6">Belongs to the RRF family.</text>
</comment>
<evidence type="ECO:0000256" key="20">
    <source>
        <dbReference type="ARBA" id="ARBA00022801"/>
    </source>
</evidence>
<evidence type="ECO:0000256" key="30">
    <source>
        <dbReference type="ARBA" id="ARBA00049244"/>
    </source>
</evidence>
<dbReference type="GO" id="GO:0004523">
    <property type="term" value="F:RNA-DNA hybrid ribonuclease activity"/>
    <property type="evidence" value="ECO:0007669"/>
    <property type="project" value="UniProtKB-EC"/>
</dbReference>
<dbReference type="InterPro" id="IPR034746">
    <property type="entry name" value="POTRA"/>
</dbReference>
<evidence type="ECO:0000256" key="1">
    <source>
        <dbReference type="ARBA" id="ARBA00001947"/>
    </source>
</evidence>
<evidence type="ECO:0000256" key="31">
    <source>
        <dbReference type="HAMAP-Rule" id="MF_03135"/>
    </source>
</evidence>
<evidence type="ECO:0000256" key="3">
    <source>
        <dbReference type="ARBA" id="ARBA00004496"/>
    </source>
</evidence>
<dbReference type="Pfam" id="PF01103">
    <property type="entry name" value="Omp85"/>
    <property type="match status" value="1"/>
</dbReference>
<dbReference type="EMBL" id="CAJNIZ010011112">
    <property type="protein sequence ID" value="CAE7312554.1"/>
    <property type="molecule type" value="Genomic_DNA"/>
</dbReference>
<dbReference type="InterPro" id="IPR001048">
    <property type="entry name" value="Asp/Glu/Uridylate_kinase"/>
</dbReference>
<keyword evidence="29" id="KW-0998">Cell outer membrane</keyword>
<dbReference type="CDD" id="cd23081">
    <property type="entry name" value="cpPDZ_EcRseP-like"/>
    <property type="match status" value="1"/>
</dbReference>
<dbReference type="GO" id="GO:0033862">
    <property type="term" value="F:UMP kinase activity"/>
    <property type="evidence" value="ECO:0007669"/>
    <property type="project" value="InterPro"/>
</dbReference>
<dbReference type="Pfam" id="PF14579">
    <property type="entry name" value="HHH_6"/>
    <property type="match status" value="1"/>
</dbReference>
<feature type="coiled-coil region" evidence="34">
    <location>
        <begin position="2320"/>
        <end position="2354"/>
    </location>
</feature>
<comment type="similarity">
    <text evidence="8">Belongs to the peptidase M50A family.</text>
</comment>
<feature type="transmembrane region" description="Helical" evidence="35">
    <location>
        <begin position="1062"/>
        <end position="1083"/>
    </location>
</feature>
<dbReference type="GO" id="GO:0008915">
    <property type="term" value="F:lipid-A-disaccharide synthase activity"/>
    <property type="evidence" value="ECO:0007669"/>
    <property type="project" value="InterPro"/>
</dbReference>
<dbReference type="Pfam" id="PF00889">
    <property type="entry name" value="EF_TS"/>
    <property type="match status" value="1"/>
</dbReference>
<dbReference type="Pfam" id="PF01336">
    <property type="entry name" value="tRNA_anti-codon"/>
    <property type="match status" value="1"/>
</dbReference>
<dbReference type="Pfam" id="PF02684">
    <property type="entry name" value="LpxB"/>
    <property type="match status" value="1"/>
</dbReference>
<evidence type="ECO:0000256" key="26">
    <source>
        <dbReference type="ARBA" id="ARBA00022989"/>
    </source>
</evidence>
<dbReference type="Gene3D" id="1.20.1180.10">
    <property type="entry name" value="Udp N-acetylglucosamine O-acyltransferase, C-terminal domain"/>
    <property type="match status" value="1"/>
</dbReference>
<evidence type="ECO:0000256" key="19">
    <source>
        <dbReference type="ARBA" id="ARBA00022777"/>
    </source>
</evidence>
<dbReference type="Pfam" id="PF01255">
    <property type="entry name" value="Prenyltransf"/>
    <property type="match status" value="1"/>
</dbReference>
<dbReference type="GO" id="GO:0005739">
    <property type="term" value="C:mitochondrion"/>
    <property type="evidence" value="ECO:0007669"/>
    <property type="project" value="UniProtKB-SubCell"/>
</dbReference>
<dbReference type="PANTHER" id="PTHR32294:SF0">
    <property type="entry name" value="DNA POLYMERASE III SUBUNIT ALPHA"/>
    <property type="match status" value="1"/>
</dbReference>
<feature type="transmembrane region" description="Helical" evidence="35">
    <location>
        <begin position="970"/>
        <end position="989"/>
    </location>
</feature>
<evidence type="ECO:0000256" key="25">
    <source>
        <dbReference type="ARBA" id="ARBA00022975"/>
    </source>
</evidence>
<evidence type="ECO:0000256" key="10">
    <source>
        <dbReference type="ARBA" id="ARBA00022490"/>
    </source>
</evidence>
<dbReference type="NCBIfam" id="NF002060">
    <property type="entry name" value="PRK00892.1"/>
    <property type="match status" value="1"/>
</dbReference>
<dbReference type="InterPro" id="IPR036393">
    <property type="entry name" value="AceGlu_kinase-like_sf"/>
</dbReference>
<dbReference type="CDD" id="cd00475">
    <property type="entry name" value="Cis_IPPS"/>
    <property type="match status" value="1"/>
</dbReference>
<accession>A0A812NSN3</accession>
<dbReference type="SUPFAM" id="SSF54637">
    <property type="entry name" value="Thioesterase/thiol ester dehydrase-isomerase"/>
    <property type="match status" value="1"/>
</dbReference>
<comment type="cofactor">
    <cofactor evidence="1">
        <name>Zn(2+)</name>
        <dbReference type="ChEBI" id="CHEBI:29105"/>
    </cofactor>
</comment>
<dbReference type="Gene3D" id="3.30.1360.40">
    <property type="match status" value="1"/>
</dbReference>
<dbReference type="InterPro" id="IPR049821">
    <property type="entry name" value="PolIIIA_DnaE1_PHP"/>
</dbReference>
<dbReference type="InterPro" id="IPR004805">
    <property type="entry name" value="DnaE2/DnaE/PolC"/>
</dbReference>
<dbReference type="InterPro" id="IPR048472">
    <property type="entry name" value="DNA_pol_IIIA_C"/>
</dbReference>
<keyword evidence="20 33" id="KW-0378">Hydrolase</keyword>
<dbReference type="InterPro" id="IPR004013">
    <property type="entry name" value="PHP_dom"/>
</dbReference>
<keyword evidence="24" id="KW-0239">DNA-directed DNA polymerase</keyword>
<comment type="pathway">
    <text evidence="4">Pyrimidine metabolism; CTP biosynthesis via de novo pathway; UDP from UMP (UMPK route): step 1/1.</text>
</comment>
<dbReference type="NCBIfam" id="TIGR00055">
    <property type="entry name" value="uppS"/>
    <property type="match status" value="1"/>
</dbReference>
<dbReference type="InterPro" id="IPR004387">
    <property type="entry name" value="Pept_M50_Zn"/>
</dbReference>
<evidence type="ECO:0000256" key="29">
    <source>
        <dbReference type="ARBA" id="ARBA00023237"/>
    </source>
</evidence>
<dbReference type="GO" id="GO:0016765">
    <property type="term" value="F:transferase activity, transferring alkyl or aryl (other than methyl) groups"/>
    <property type="evidence" value="ECO:0007669"/>
    <property type="project" value="InterPro"/>
</dbReference>
<evidence type="ECO:0000256" key="14">
    <source>
        <dbReference type="ARBA" id="ARBA00022695"/>
    </source>
</evidence>
<dbReference type="InterPro" id="IPR012337">
    <property type="entry name" value="RNaseH-like_sf"/>
</dbReference>
<dbReference type="Gene3D" id="1.10.286.20">
    <property type="match status" value="1"/>
</dbReference>
<dbReference type="Pfam" id="PF03938">
    <property type="entry name" value="OmpH"/>
    <property type="match status" value="1"/>
</dbReference>
<dbReference type="InterPro" id="IPR024930">
    <property type="entry name" value="Skp_dom_sf"/>
</dbReference>
<dbReference type="InterPro" id="IPR040982">
    <property type="entry name" value="DNA_pol3_finger"/>
</dbReference>
<sequence length="4618" mass="501482">MAITAAMVKELRERTGLGMMDCKRALEATGGDLEQAIEELRKSSALKAAKKSGRTTADGLLGIKVADDGSRGAVVEVNIETDFAAKNEKFIAFVDKVLNQIFAAGNNDLQALLDAGLEAERETLVQEIGENITIRRAEVINSQTGGITSYLHGDSRKGALVELSGPAEELGRDVAMHVTALNPLVVNSTDVPAELLAKEREIYTTQANDSGKPAEIVEKMVDGRVKKFLAEVSLVDQPFVKDDKQKVGALAKAAGVEVLRFVRFEVGEGIEKDETDFAAEVLSGEALGGEAGFGLEPAVLQQLAADIKVLTKQGVSLALVLGGGNVFRGQKLAESGMDRVVGDRMGMLATVMNGLAMGDFLSQAGVANKLFSSMDIPGVAQGYHRDEVRDLLQQGVVCILSGGTGNPFFTTDTAACLRGVELNVDAVLKATNVDGVYDADPKSNAHARKFDTVSYDEVLQRQLGVMDLTAIILCKENAMPLVVFDMMAKNVLQDIAAGKSIGVVVTMIDEIVEDADERMGKSLDSLQQAFAKIRTGRANPSLLDTVTIEYYGSVTPLSQVASISVEDGRTLTVSPWEKPLIPEIEKAILKSDIGITPVSTGDVIRVPLPPLTEENRKDLAKVARSEAENCRIAIRNIRRDAINDVRELVKEKEATDDDAHRAEDRIQSVTAALQGSDSIQMNNNVKPGSSPASNNVATDVQLSVPKHIAIIMDGNHRWAKKRHLPGAAGHRAGAKRLREIAEACADLGVENLTLFAFSTENWQRPTREVSLLMDLMRHVMENDLAELNRREVRLRVIGDRSRFAQDIQAKMADCEALTATNTKLNLSVAVNFGGRWDIVEAAKSMAKQVQRGELDPELITEEEFARHMALGQIPDPDLLIRTGGDHRWFALVFWAVSALGCFEWANLLHLQKTAQKLAYVAAYGVLAGALYSGLASYAAALWLGALVWLFAVIGVLVFPKGTEIYRQRLLMGLLGWALFVAAWSALVVIRSAPQGSFWLVWLFVLVWGADIGAYFSGRAFGKRKLAPAVSPGKSWEGAIGGFVLAAVLCGVGAALLQADLRFWLPLTAGLIVLSVFGDLFESVMKRSSGVKDSGTLLPEHTVDLLHYPLAFIAVLGVLVTFHEFGHYIVARWSGVGILRFSVGFGRPLLSRTDKHGTQFTLAMIPLGGYVRMYDERDMLSEDDAEIGVPPGTVSFMDLHPAWRIAISLGGPVANFILAIVVYWALAVAGSFNITPMVASAAADSPAALAGLDQPVQILSVDGRVANGWQDIGLGLTDRLGESGVIALGVRDLQTNRSFTVDVPIMDWHEGVGEPDVIGSLGLQPVVLSVVGELVEDSPAVQAGLQPGDFVTAVNGEPVLSWADWAGQIEQHPNQRISIELYREGRQLQISATPGSRMLSDGTEVGSIGVYQPQIEVSHGVLGAVGVGVTETWDKTVMILSVVKKMITGKVSVKNLSGPISIAQVAGDSAKYSWRSFVGILAFLSVSLGVFNLLPIPILDGGHVVMHTAELVTGLLLLTANLLPVTALAAEDPSFRITDVRLQGLQRVSAGTVFNLIPVGVGDQLDQLAVRATLRELFASGYFKDIRIGRDDGVLIVTVVERPAIESITIEGNKAIQTEALLDGLGQQGLREGEIFKQATLERVGLELERQYVAQGRYGASIETEIEELQRNRVNVKIVIEEGKNSGIRHLNIVGAQAFSDAELLDVLELKHPSLLSFYRNDDKYSREKLSGDLETLESFYKDRGYADFDIYSTQVSITPDRQQVYITIGIKEGDIYTINEVNLVGELGDVRPEDLRRLFVVSEGQTFNQARITATEERLTGALGNSGFTFASASGVPKLNDDGTVDVEFFVNSGKRAYVRRVSFTGNRVTQDEVMRRELRQMEGGWASSSQIDLSKVRLERLGYFKGVDVETPPVPGTDDQIDVNFSVEEQPSGSISATLGYAQGTGLILGANYQQSNVLGSGNSLGVGLSASSFQESASFNYFDPYYTLDGISRGFNVFVRRLDFDERNIARYATDSAGAGVNFGFPIGEVQRINFGLLAEWTDITEGAFAAQEISDFIEKNGEESLNFKLNFSWSKSTLNRGLFADRGASQSLAFEVSVPGSDLQFYKINYTAERYFPITQTWTLRLRSELGFGDGYGSTTQLPFYQNFFAGGFGSVRGFENSTLGPRSTPPVDANGNPIFIGDRRGDPLGGNLLVEGSAELIFPFPFVDDNRQFRPAFFVDVGNAFNTQCPEVAQNCFDFDLDELRYSVGFGMTWLTGLGPMTFSIAKPFQTQPFDEEVMIKKFAQMAMVAMMFATVAAQAEMKIVVLDSVRAILESDEAKILADAANKEMEAEQNELRALAEEMQALNTKLQTDGEVMSATESRKVQKDIEDKQIDLQFRGQKLQKEVQDRRQEILQELAPKFDKVLKDIISVDQIDLIMAPNALQYANSKHDITRRVTEKLNEEHIAQTIDATVAGDSAVELHGLGSLGSASAGQLSHLSSSNYRHMLATTEASAVILRPEDAADCPTTALIVDNPYLAFAKASMCFVQPVQMAAGIHASAEIGENCQIDATASIGPHVVIGAETVVGAGVKIHAGVSVGARCHLASGVMLHANSTLYSDVQLGENTQIHSAAVIGAPGFGFAPDAMGHLHEIAQIGGVVIGANVSVGAGSTIDCGAIDATVIEEGVKIDNQAMAQLSGVLAFETKDKRPADGVNYLFGGVEKARFRRPVIPGDRLDMVSKIIADRSRMMKFECEETHLTIGENTVIREGVTIHRGMTKGGISRTEVGKNCLLMAYVHIGHDCIVGDHVVMANNASLAGHVVVGDYANFGGYSGIPQFRHIGAYTHIAAMSLVLKDVPAYMTVSGNPAVAVGLNTEGMKRRGYSKATSAALRQAHRIVYRNGLTVKEALAELAPMRTEFAEVDLFAQSPEPATITVGILAGEASGDNLGAGLMTAMQAQSKQTLKFIGVGGEAMVAAGLSALAPLDALAVNGFRDPILKLPELISLLRRLIRTFEQAQIDVFVGIDFNVFNFILEAALRKRGIKTAHYVSPSVYAWRAGRTKRVARSADLLLCLYPFEPAFYAQTSVHAEFVGHPLADEIDMSAGADPARLTARQALGVGSDATVLAMLPGSRNSEVELMIEHFLGAAALFAEQTPDTVTVIPCLRTTIRERVETALQAYPQLVVKLYEGNARQALVACDVALVKSGTSTLEAMLLHRPMVVSYRLGWWTYQLAKRVLRTPYVALPNILAGRPLVPELLQHDGTAQALAQALQQELHAAAQGAENTSAFEQLHQQLRQGADAKSAASVLRLLAVGIGPLAGPVVAAAVILDPANPIEALADSKKLTPKKREILDLEIRQNSLCWALGWAWVDEIDELNILRASHVAMQRACEQLRAVPVHIWVDGNKVPEFGVPAVAVVQGDKHVPQISAASIIAKVARDKYMSALACQYPGYGFAQHKGYPTKAHLAALLALGTLVDPGFVHLHVHSEFSLADGLLKVKPLIANLAGQGAPAVALTDIGNLFALVKFYEAALGRGIKPILGVELQVQTSEDAEEQPARVVLLAMNKQGYNNLILLVSASYTTVTTRGLVTEALVFQHSEGLIALSGGVGGHLWQHAVDGDQALLAPRIQRWQAEFGDRYYLELTRTGRTGEDAANASLVTMATQLGVAVVATNDVCFAVPEDFEAHETRVAIHEGMTLDDPRRQRKYSEQQYLRSDAEMAALFADIPVALQNSVEIAKRCSVEVQLGEYKLPDYPIPEEHTAASFLQLTAMQGLDERIETRGLRAPDATRDDYVARLEFELNVINEMGFAGYFLIVMEFIAWAKANSIPVGPGRGSGAGSLVAYVLGITDLDPLEYDLLFERFLNPERVSMPDFDVDFCMEGRDRVINHVSELYGHEAVSQIITFGTMAAKAVVRDVARVQGKPYGLADKLSKLIPFEVGMTLTKAMEEAADLREFVESSEEVAEIMEMGFKLEGIVRNVGRHAGGVVIAPRLLTEFVPLYTEELGGSLVSQYDKDDVERAGLVKFDFLGLKTLTIIDWTVQSINAGKAEGEPPLEIEALPLDDPGAFDLLRAADTTGVFQLESRGMKELIGKLKPDSIDDIIALVALFRPGPLQSGADADYINRKHKYEPVVYPHPSLETVLGGTYGVVLYQEQVMQVAQELAGFTLGQADLLRRAMGKKKPEEMARVRKEFLIGTAANDVDQTLANEIFDLMEKFAGYAFNKSHSATYAVISFQTAWLKAHYPAEFMAANLSAEMQNIDRIVVLIDEVRRMQIPLLPPSVNLSQHRFSVQNDSIIYGLGAVRGVGEGPVAAIVEARADGAFTDLQDFCQRLDTKKVNKRVHEALIASGAMDEFALPGELLDMTRARLRHQLPQALQSAEQQLRNAEAGIVDMFGGVDTNVITPTRAMADIKALTGRERLQGEKEALGLYLTGHPIEEYEQELKHFCKRKIARLRAEKKTQWVSGMVVSTRIMKSRRGAPMCFLVLDDRSARLEVSLFPDCYEQFGAKVAKDELLIIEGEVGADEFSGGLSLRAEKVYTIAEARQRFSEGFVIDFRQAPLPPDFGSRLKQVLGPHRTMDDGCPIAIWYAAAEAQARICLGQDWRVQASDDLVRSLNEEFDGCVRLDYAGSG</sequence>
<dbReference type="Pfam" id="PF13720">
    <property type="entry name" value="Acetyltransf_11"/>
    <property type="match status" value="1"/>
</dbReference>
<evidence type="ECO:0000259" key="36">
    <source>
        <dbReference type="PROSITE" id="PS50106"/>
    </source>
</evidence>
<feature type="domain" description="POTRA" evidence="37">
    <location>
        <begin position="1534"/>
        <end position="1601"/>
    </location>
</feature>
<keyword evidence="34" id="KW-0175">Coiled coil</keyword>
<evidence type="ECO:0000256" key="11">
    <source>
        <dbReference type="ARBA" id="ARBA00022670"/>
    </source>
</evidence>
<dbReference type="InterPro" id="IPR011004">
    <property type="entry name" value="Trimer_LpxA-like_sf"/>
</dbReference>
<evidence type="ECO:0000256" key="13">
    <source>
        <dbReference type="ARBA" id="ARBA00022692"/>
    </source>
</evidence>
<feature type="domain" description="POTRA" evidence="37">
    <location>
        <begin position="1685"/>
        <end position="1773"/>
    </location>
</feature>
<dbReference type="FunFam" id="3.10.20.310:FF:000002">
    <property type="entry name" value="Outer membrane protein assembly factor BamA"/>
    <property type="match status" value="1"/>
</dbReference>
<keyword evidence="25" id="KW-0665">Pyrimidine biosynthesis</keyword>
<dbReference type="InterPro" id="IPR001478">
    <property type="entry name" value="PDZ"/>
</dbReference>
<evidence type="ECO:0000256" key="15">
    <source>
        <dbReference type="ARBA" id="ARBA00022705"/>
    </source>
</evidence>
<dbReference type="GO" id="GO:0003746">
    <property type="term" value="F:translation elongation factor activity"/>
    <property type="evidence" value="ECO:0007669"/>
    <property type="project" value="UniProtKB-UniRule"/>
</dbReference>
<evidence type="ECO:0000256" key="21">
    <source>
        <dbReference type="ARBA" id="ARBA00022833"/>
    </source>
</evidence>
<comment type="similarity">
    <text evidence="33">Belongs to the RNase HII family.</text>
</comment>
<dbReference type="PROSITE" id="PS51779">
    <property type="entry name" value="POTRA"/>
    <property type="match status" value="3"/>
</dbReference>
<dbReference type="InterPro" id="IPR001441">
    <property type="entry name" value="UPP_synth-like"/>
</dbReference>
<dbReference type="GO" id="GO:0003723">
    <property type="term" value="F:RNA binding"/>
    <property type="evidence" value="ECO:0007669"/>
    <property type="project" value="UniProtKB-UniRule"/>
</dbReference>
<dbReference type="NCBIfam" id="TIGR00054">
    <property type="entry name" value="RIP metalloprotease RseP"/>
    <property type="match status" value="1"/>
</dbReference>
<dbReference type="SUPFAM" id="SSF51161">
    <property type="entry name" value="Trimeric LpxA-like enzymes"/>
    <property type="match status" value="2"/>
</dbReference>
<dbReference type="CDD" id="cd00520">
    <property type="entry name" value="RRF"/>
    <property type="match status" value="1"/>
</dbReference>
<dbReference type="InterPro" id="IPR015963">
    <property type="entry name" value="Uridylate_kinase_bac"/>
</dbReference>
<evidence type="ECO:0000259" key="38">
    <source>
        <dbReference type="PROSITE" id="PS51975"/>
    </source>
</evidence>
<dbReference type="UniPathway" id="UPA00159">
    <property type="reaction ID" value="UER00275"/>
</dbReference>
<evidence type="ECO:0000256" key="32">
    <source>
        <dbReference type="PROSITE-ProRule" id="PRU01319"/>
    </source>
</evidence>
<dbReference type="InterPro" id="IPR020573">
    <property type="entry name" value="UDP_GlcNAc_AcTrfase_non-rep"/>
</dbReference>
<dbReference type="InterPro" id="IPR037157">
    <property type="entry name" value="Acetyltransf_C_sf"/>
</dbReference>
<feature type="domain" description="PDZ" evidence="36">
    <location>
        <begin position="1318"/>
        <end position="1358"/>
    </location>
</feature>
<dbReference type="NCBIfam" id="TIGR03303">
    <property type="entry name" value="OM_YaeT"/>
    <property type="match status" value="1"/>
</dbReference>
<dbReference type="SUPFAM" id="SSF53756">
    <property type="entry name" value="UDP-Glycosyltransferase/glycogen phosphorylase"/>
    <property type="match status" value="1"/>
</dbReference>
<keyword evidence="11" id="KW-0645">Protease</keyword>
<dbReference type="InterPro" id="IPR023584">
    <property type="entry name" value="Ribosome_recyc_fac_dom"/>
</dbReference>
<comment type="catalytic activity">
    <reaction evidence="33">
        <text>Endonucleolytic cleavage to 5'-phosphomonoester.</text>
        <dbReference type="EC" id="3.1.26.4"/>
    </reaction>
</comment>
<dbReference type="InterPro" id="IPR009060">
    <property type="entry name" value="UBA-like_sf"/>
</dbReference>
<evidence type="ECO:0000256" key="16">
    <source>
        <dbReference type="ARBA" id="ARBA00022737"/>
    </source>
</evidence>
<comment type="function">
    <text evidence="33">Endonuclease that specifically degrades the RNA of RNA-DNA hybrids.</text>
</comment>
<dbReference type="NCBIfam" id="TIGR02075">
    <property type="entry name" value="pyrH_bact"/>
    <property type="match status" value="1"/>
</dbReference>
<evidence type="ECO:0000256" key="28">
    <source>
        <dbReference type="ARBA" id="ARBA00023136"/>
    </source>
</evidence>
<dbReference type="Pfam" id="PF01351">
    <property type="entry name" value="RNase_HII"/>
    <property type="match status" value="1"/>
</dbReference>
<dbReference type="NCBIfam" id="TIGR00496">
    <property type="entry name" value="frr"/>
    <property type="match status" value="1"/>
</dbReference>
<feature type="transmembrane region" description="Helical" evidence="35">
    <location>
        <begin position="1476"/>
        <end position="1498"/>
    </location>
</feature>
<dbReference type="Gene3D" id="3.30.479.20">
    <property type="entry name" value="Elongation factor Ts, dimerisation domain"/>
    <property type="match status" value="2"/>
</dbReference>
<dbReference type="GO" id="GO:0006508">
    <property type="term" value="P:proteolysis"/>
    <property type="evidence" value="ECO:0007669"/>
    <property type="project" value="UniProtKB-KW"/>
</dbReference>
<dbReference type="CDD" id="cd04254">
    <property type="entry name" value="AAK_UMPK-PyrH-Ec"/>
    <property type="match status" value="1"/>
</dbReference>
<name>A0A812NSN3_SYMPI</name>
<dbReference type="SMART" id="SM00935">
    <property type="entry name" value="OmpH"/>
    <property type="match status" value="1"/>
</dbReference>
<evidence type="ECO:0000256" key="24">
    <source>
        <dbReference type="ARBA" id="ARBA00022932"/>
    </source>
</evidence>
<comment type="caution">
    <text evidence="32">Lacks conserved residue(s) required for the propagation of feature annotation.</text>
</comment>
<dbReference type="CDD" id="cd06163">
    <property type="entry name" value="S2P-M50_PDZ_RseP-like"/>
    <property type="match status" value="1"/>
</dbReference>
<keyword evidence="12" id="KW-0808">Transferase</keyword>
<dbReference type="FunFam" id="3.30.1360.40:FF:000001">
    <property type="entry name" value="Ribosome-recycling factor"/>
    <property type="match status" value="1"/>
</dbReference>
<dbReference type="InterPro" id="IPR016195">
    <property type="entry name" value="Pol/histidinol_Pase-like"/>
</dbReference>
<dbReference type="CDD" id="cd04485">
    <property type="entry name" value="DnaE_OBF"/>
    <property type="match status" value="1"/>
</dbReference>
<dbReference type="Gene3D" id="3.10.20.310">
    <property type="entry name" value="membrane protein fhac"/>
    <property type="match status" value="5"/>
</dbReference>
<dbReference type="NCBIfam" id="NF000595">
    <property type="entry name" value="PRK00015.1-3"/>
    <property type="match status" value="1"/>
</dbReference>
<dbReference type="OrthoDB" id="448544at2759"/>
<feature type="transmembrane region" description="Helical" evidence="35">
    <location>
        <begin position="917"/>
        <end position="934"/>
    </location>
</feature>
<dbReference type="CDD" id="cd07182">
    <property type="entry name" value="RNase_HII_bacteria_HII_like"/>
    <property type="match status" value="1"/>
</dbReference>
<feature type="transmembrane region" description="Helical" evidence="35">
    <location>
        <begin position="1037"/>
        <end position="1056"/>
    </location>
</feature>
<dbReference type="InterPro" id="IPR022898">
    <property type="entry name" value="RNase_HII"/>
</dbReference>
<dbReference type="FunFam" id="1.10.10.1600:FF:000001">
    <property type="entry name" value="DNA polymerase III subunit alpha"/>
    <property type="match status" value="1"/>
</dbReference>
<dbReference type="GO" id="GO:0009245">
    <property type="term" value="P:lipid A biosynthetic process"/>
    <property type="evidence" value="ECO:0007669"/>
    <property type="project" value="InterPro"/>
</dbReference>
<dbReference type="SUPFAM" id="SSF46934">
    <property type="entry name" value="UBA-like"/>
    <property type="match status" value="1"/>
</dbReference>
<comment type="subcellular location">
    <subcellularLocation>
        <location evidence="3">Cytoplasm</location>
    </subcellularLocation>
    <subcellularLocation>
        <location evidence="2">Membrane</location>
        <topology evidence="2">Multi-pass membrane protein</topology>
    </subcellularLocation>
    <subcellularLocation>
        <location evidence="31">Mitochondrion</location>
    </subcellularLocation>
</comment>
<dbReference type="InterPro" id="IPR018101">
    <property type="entry name" value="Transl_elong_Ts_CS"/>
</dbReference>
<dbReference type="PANTHER" id="PTHR32294">
    <property type="entry name" value="DNA POLYMERASE III SUBUNIT ALPHA"/>
    <property type="match status" value="1"/>
</dbReference>
<keyword evidence="17" id="KW-0547">Nucleotide-binding</keyword>
<dbReference type="Pfam" id="PF00132">
    <property type="entry name" value="Hexapep"/>
    <property type="match status" value="2"/>
</dbReference>
<dbReference type="Gene3D" id="3.40.1160.10">
    <property type="entry name" value="Acetylglutamate kinase-like"/>
    <property type="match status" value="1"/>
</dbReference>
<dbReference type="NCBIfam" id="NF004226">
    <property type="entry name" value="PRK05673.1"/>
    <property type="match status" value="1"/>
</dbReference>
<dbReference type="Pfam" id="PF02163">
    <property type="entry name" value="Peptidase_M50"/>
    <property type="match status" value="1"/>
</dbReference>
<dbReference type="Pfam" id="PF17820">
    <property type="entry name" value="PDZ_6"/>
    <property type="match status" value="1"/>
</dbReference>
<dbReference type="InterPro" id="IPR036034">
    <property type="entry name" value="PDZ_sf"/>
</dbReference>
<comment type="caution">
    <text evidence="39">The sequence shown here is derived from an EMBL/GenBank/DDBJ whole genome shotgun (WGS) entry which is preliminary data.</text>
</comment>
<dbReference type="SUPFAM" id="SSF55194">
    <property type="entry name" value="Ribosome recycling factor, RRF"/>
    <property type="match status" value="1"/>
</dbReference>
<dbReference type="HAMAP" id="MF_01430">
    <property type="entry name" value="OM_assembly_BamA"/>
    <property type="match status" value="1"/>
</dbReference>
<dbReference type="InterPro" id="IPR024567">
    <property type="entry name" value="RNase_HII/HIII_dom"/>
</dbReference>
<dbReference type="Gene3D" id="1.10.10.1600">
    <property type="entry name" value="Bacterial DNA polymerase III alpha subunit, thumb domain"/>
    <property type="match status" value="1"/>
</dbReference>
<dbReference type="Gene3D" id="2.30.42.10">
    <property type="match status" value="2"/>
</dbReference>
<dbReference type="InterPro" id="IPR029069">
    <property type="entry name" value="HotDog_dom_sf"/>
</dbReference>
<feature type="transmembrane region" description="Helical" evidence="35">
    <location>
        <begin position="1104"/>
        <end position="1122"/>
    </location>
</feature>
<dbReference type="SMART" id="SM00481">
    <property type="entry name" value="POLIIIAc"/>
    <property type="match status" value="1"/>
</dbReference>
<dbReference type="SUPFAM" id="SSF89550">
    <property type="entry name" value="PHP domain-like"/>
    <property type="match status" value="1"/>
</dbReference>
<keyword evidence="14" id="KW-0548">Nucleotidyltransferase</keyword>
<evidence type="ECO:0000256" key="18">
    <source>
        <dbReference type="ARBA" id="ARBA00022768"/>
    </source>
</evidence>
<keyword evidence="10" id="KW-0963">Cytoplasm</keyword>
<dbReference type="FunFam" id="3.40.1160.10:FF:000001">
    <property type="entry name" value="Uridylate kinase"/>
    <property type="match status" value="1"/>
</dbReference>
<evidence type="ECO:0000256" key="9">
    <source>
        <dbReference type="ARBA" id="ARBA00022452"/>
    </source>
</evidence>
<keyword evidence="15" id="KW-0235">DNA replication</keyword>
<dbReference type="HAMAP" id="MF_01139">
    <property type="entry name" value="ISPT"/>
    <property type="match status" value="1"/>
</dbReference>
<dbReference type="GO" id="GO:0019867">
    <property type="term" value="C:outer membrane"/>
    <property type="evidence" value="ECO:0007669"/>
    <property type="project" value="InterPro"/>
</dbReference>
<evidence type="ECO:0000256" key="2">
    <source>
        <dbReference type="ARBA" id="ARBA00004141"/>
    </source>
</evidence>
<dbReference type="InterPro" id="IPR036191">
    <property type="entry name" value="RRF_sf"/>
</dbReference>
<dbReference type="GO" id="GO:0003887">
    <property type="term" value="F:DNA-directed DNA polymerase activity"/>
    <property type="evidence" value="ECO:0007669"/>
    <property type="project" value="UniProtKB-KW"/>
</dbReference>
<evidence type="ECO:0000256" key="23">
    <source>
        <dbReference type="ARBA" id="ARBA00022917"/>
    </source>
</evidence>
<comment type="similarity">
    <text evidence="5 31">Belongs to the EF-Ts family.</text>
</comment>
<dbReference type="Gene3D" id="3.20.20.140">
    <property type="entry name" value="Metal-dependent hydrolases"/>
    <property type="match status" value="1"/>
</dbReference>
<dbReference type="SUPFAM" id="SSF64005">
    <property type="entry name" value="Undecaprenyl diphosphate synthase"/>
    <property type="match status" value="1"/>
</dbReference>
<dbReference type="GO" id="GO:0005524">
    <property type="term" value="F:ATP binding"/>
    <property type="evidence" value="ECO:0007669"/>
    <property type="project" value="UniProtKB-KW"/>
</dbReference>
<organism evidence="39 40">
    <name type="scientific">Symbiodinium pilosum</name>
    <name type="common">Dinoflagellate</name>
    <dbReference type="NCBI Taxonomy" id="2952"/>
    <lineage>
        <taxon>Eukaryota</taxon>
        <taxon>Sar</taxon>
        <taxon>Alveolata</taxon>
        <taxon>Dinophyceae</taxon>
        <taxon>Suessiales</taxon>
        <taxon>Symbiodiniaceae</taxon>
        <taxon>Symbiodinium</taxon>
    </lineage>
</organism>
<dbReference type="InterPro" id="IPR008915">
    <property type="entry name" value="Peptidase_M50"/>
</dbReference>
<keyword evidence="26 35" id="KW-1133">Transmembrane helix</keyword>
<evidence type="ECO:0000256" key="8">
    <source>
        <dbReference type="ARBA" id="ARBA00009989"/>
    </source>
</evidence>
<dbReference type="Pfam" id="PF01765">
    <property type="entry name" value="RRF"/>
    <property type="match status" value="1"/>
</dbReference>
<keyword evidence="31" id="KW-0496">Mitochondrion</keyword>
<dbReference type="HAMAP" id="MF_00050">
    <property type="entry name" value="EF_Ts"/>
    <property type="match status" value="1"/>
</dbReference>
<dbReference type="Gene3D" id="3.40.1180.10">
    <property type="entry name" value="Decaprenyl diphosphate synthase-like"/>
    <property type="match status" value="1"/>
</dbReference>
<dbReference type="InterPro" id="IPR036424">
    <property type="entry name" value="UPP_synth-like_sf"/>
</dbReference>
<dbReference type="SUPFAM" id="SSF111384">
    <property type="entry name" value="OmpH-like"/>
    <property type="match status" value="1"/>
</dbReference>
<keyword evidence="16" id="KW-0677">Repeat</keyword>
<proteinExistence type="inferred from homology"/>
<dbReference type="GO" id="GO:0008408">
    <property type="term" value="F:3'-5' exonuclease activity"/>
    <property type="evidence" value="ECO:0007669"/>
    <property type="project" value="InterPro"/>
</dbReference>
<keyword evidence="27" id="KW-0482">Metalloprotease</keyword>
<dbReference type="Gene3D" id="1.10.132.20">
    <property type="entry name" value="Ribosome-recycling factor"/>
    <property type="match status" value="1"/>
</dbReference>
<dbReference type="InterPro" id="IPR002661">
    <property type="entry name" value="Ribosome_recyc_fac"/>
</dbReference>
<comment type="function">
    <text evidence="31">Associates with the EF-Tu.GDP complex and induces the exchange of GDP to GTP. It remains bound to the aminoacyl-tRNA.EF-Tu.GTP complex up to the GTP hydrolysis stage on the ribosome.</text>
</comment>
<dbReference type="InterPro" id="IPR014039">
    <property type="entry name" value="Transl_elong_EFTs/EF1B_dimer"/>
</dbReference>
<dbReference type="NCBIfam" id="TIGR00215">
    <property type="entry name" value="lpxB"/>
    <property type="match status" value="1"/>
</dbReference>
<dbReference type="HAMAP" id="MF_00392">
    <property type="entry name" value="LpxB"/>
    <property type="match status" value="1"/>
</dbReference>
<evidence type="ECO:0000256" key="22">
    <source>
        <dbReference type="ARBA" id="ARBA00022840"/>
    </source>
</evidence>
<dbReference type="PROSITE" id="PS01126">
    <property type="entry name" value="EF_TS_1"/>
    <property type="match status" value="1"/>
</dbReference>
<evidence type="ECO:0000256" key="4">
    <source>
        <dbReference type="ARBA" id="ARBA00004791"/>
    </source>
</evidence>
<dbReference type="Pfam" id="PF00696">
    <property type="entry name" value="AA_kinase"/>
    <property type="match status" value="1"/>
</dbReference>
<feature type="transmembrane region" description="Helical" evidence="35">
    <location>
        <begin position="940"/>
        <end position="958"/>
    </location>
</feature>
<protein>
    <recommendedName>
        <fullName evidence="31">Elongation factor Ts, mitochondrial</fullName>
        <shortName evidence="31">EF-Ts</shortName>
        <shortName evidence="31">EF-TsMt</shortName>
    </recommendedName>
</protein>
<dbReference type="NCBIfam" id="TIGR00116">
    <property type="entry name" value="tsf"/>
    <property type="match status" value="1"/>
</dbReference>
<dbReference type="HAMAP" id="MF_00040">
    <property type="entry name" value="RRF"/>
    <property type="match status" value="1"/>
</dbReference>
<dbReference type="Gene3D" id="3.30.420.10">
    <property type="entry name" value="Ribonuclease H-like superfamily/Ribonuclease H"/>
    <property type="match status" value="1"/>
</dbReference>
<keyword evidence="23 31" id="KW-0648">Protein biosynthesis</keyword>
<feature type="transmembrane region" description="Helical" evidence="35">
    <location>
        <begin position="1204"/>
        <end position="1225"/>
    </location>
</feature>
<keyword evidence="33" id="KW-0255">Endonuclease</keyword>
<dbReference type="InterPro" id="IPR011708">
    <property type="entry name" value="DNA_pol3_alpha_NTPase_dom"/>
</dbReference>
<dbReference type="InterPro" id="IPR003835">
    <property type="entry name" value="Glyco_trans_19"/>
</dbReference>
<dbReference type="InterPro" id="IPR041489">
    <property type="entry name" value="PDZ_6"/>
</dbReference>
<dbReference type="Gene3D" id="3.30.910.20">
    <property type="entry name" value="Skp domain"/>
    <property type="match status" value="1"/>
</dbReference>
<keyword evidence="18 31" id="KW-0251">Elongation factor</keyword>
<dbReference type="Gene3D" id="2.160.10.10">
    <property type="entry name" value="Hexapeptide repeat proteins"/>
    <property type="match status" value="2"/>
</dbReference>
<dbReference type="InterPro" id="IPR018357">
    <property type="entry name" value="Hexapep_transf_CS"/>
</dbReference>
<dbReference type="SUPFAM" id="SSF53633">
    <property type="entry name" value="Carbamate kinase-like"/>
    <property type="match status" value="1"/>
</dbReference>
<dbReference type="Pfam" id="PF04613">
    <property type="entry name" value="LpxD"/>
    <property type="match status" value="1"/>
</dbReference>
<dbReference type="InterPro" id="IPR036402">
    <property type="entry name" value="EF-Ts_dimer_sf"/>
</dbReference>
<evidence type="ECO:0000256" key="33">
    <source>
        <dbReference type="RuleBase" id="RU003515"/>
    </source>
</evidence>
<evidence type="ECO:0000259" key="37">
    <source>
        <dbReference type="PROSITE" id="PS51779"/>
    </source>
</evidence>
<dbReference type="CDD" id="cd14275">
    <property type="entry name" value="UBA_EF-Ts"/>
    <property type="match status" value="1"/>
</dbReference>
<dbReference type="InterPro" id="IPR036397">
    <property type="entry name" value="RNaseH_sf"/>
</dbReference>
<feature type="transmembrane region" description="Helical" evidence="35">
    <location>
        <begin position="995"/>
        <end position="1016"/>
    </location>
</feature>
<dbReference type="GO" id="GO:0044210">
    <property type="term" value="P:'de novo' CTP biosynthetic process"/>
    <property type="evidence" value="ECO:0007669"/>
    <property type="project" value="UniProtKB-UniPathway"/>
</dbReference>
<dbReference type="Pfam" id="PF07244">
    <property type="entry name" value="POTRA"/>
    <property type="match status" value="4"/>
</dbReference>
<dbReference type="GO" id="GO:0071709">
    <property type="term" value="P:membrane assembly"/>
    <property type="evidence" value="ECO:0007669"/>
    <property type="project" value="InterPro"/>
</dbReference>
<dbReference type="Proteomes" id="UP000649617">
    <property type="component" value="Unassembled WGS sequence"/>
</dbReference>
<reference evidence="39" key="1">
    <citation type="submission" date="2021-02" db="EMBL/GenBank/DDBJ databases">
        <authorList>
            <person name="Dougan E. K."/>
            <person name="Rhodes N."/>
            <person name="Thang M."/>
            <person name="Chan C."/>
        </authorList>
    </citation>
    <scope>NUCLEOTIDE SEQUENCE</scope>
</reference>
<keyword evidence="13 35" id="KW-0812">Transmembrane</keyword>
<dbReference type="InterPro" id="IPR010827">
    <property type="entry name" value="BamA/TamA_POTRA"/>
</dbReference>
<dbReference type="GO" id="GO:0051082">
    <property type="term" value="F:unfolded protein binding"/>
    <property type="evidence" value="ECO:0007669"/>
    <property type="project" value="InterPro"/>
</dbReference>
<dbReference type="InterPro" id="IPR000184">
    <property type="entry name" value="Bac_surfAg_D15"/>
</dbReference>
<dbReference type="InterPro" id="IPR029460">
    <property type="entry name" value="DNAPol_HHH"/>
</dbReference>
<dbReference type="HAMAP" id="MF_01220_B">
    <property type="entry name" value="PyrH_B"/>
    <property type="match status" value="1"/>
</dbReference>
<keyword evidence="9" id="KW-1134">Transmembrane beta strand</keyword>